<dbReference type="Pfam" id="PF10025">
    <property type="entry name" value="DUF2267"/>
    <property type="match status" value="1"/>
</dbReference>
<dbReference type="Gene3D" id="1.10.490.110">
    <property type="entry name" value="Uncharacterized conserved protein DUF2267"/>
    <property type="match status" value="1"/>
</dbReference>
<name>A0A4Q0Y856_9BACT</name>
<dbReference type="EMBL" id="PDKJ01000015">
    <property type="protein sequence ID" value="RXJ66396.1"/>
    <property type="molecule type" value="Genomic_DNA"/>
</dbReference>
<gene>
    <name evidence="1" type="ORF">CRV08_13030</name>
</gene>
<evidence type="ECO:0000313" key="2">
    <source>
        <dbReference type="Proteomes" id="UP000290172"/>
    </source>
</evidence>
<dbReference type="RefSeq" id="WP_128982821.1">
    <property type="nucleotide sequence ID" value="NZ_PDKJ01000015.1"/>
</dbReference>
<accession>A0A4Q0Y856</accession>
<dbReference type="InterPro" id="IPR038282">
    <property type="entry name" value="DUF2267_sf"/>
</dbReference>
<dbReference type="AlphaFoldDB" id="A0A4Q0Y856"/>
<proteinExistence type="predicted"/>
<sequence>MPFPIEYATATQDFYNFMDDVKHKADFHSFHVTYTMVQGVFQTFRSRVTVDEALKFANCLPVALRALFVKDWDVNQVQKEFESFEIMNEDVKSLRSDHNFSRDNAIEIVSSVLLNHVEQVYFSKMMDNMSDEIKLFWNYKSPNI</sequence>
<organism evidence="1 2">
    <name type="scientific">Halarcobacter ebronensis</name>
    <dbReference type="NCBI Taxonomy" id="1462615"/>
    <lineage>
        <taxon>Bacteria</taxon>
        <taxon>Pseudomonadati</taxon>
        <taxon>Campylobacterota</taxon>
        <taxon>Epsilonproteobacteria</taxon>
        <taxon>Campylobacterales</taxon>
        <taxon>Arcobacteraceae</taxon>
        <taxon>Halarcobacter</taxon>
    </lineage>
</organism>
<dbReference type="Proteomes" id="UP000290172">
    <property type="component" value="Unassembled WGS sequence"/>
</dbReference>
<comment type="caution">
    <text evidence="1">The sequence shown here is derived from an EMBL/GenBank/DDBJ whole genome shotgun (WGS) entry which is preliminary data.</text>
</comment>
<reference evidence="1 2" key="1">
    <citation type="submission" date="2017-10" db="EMBL/GenBank/DDBJ databases">
        <title>Genomics of the genus Arcobacter.</title>
        <authorList>
            <person name="Perez-Cataluna A."/>
            <person name="Figueras M.J."/>
        </authorList>
    </citation>
    <scope>NUCLEOTIDE SEQUENCE [LARGE SCALE GENOMIC DNA]</scope>
    <source>
        <strain evidence="1 2">CECT 8993</strain>
    </source>
</reference>
<dbReference type="InterPro" id="IPR018727">
    <property type="entry name" value="DUF2267"/>
</dbReference>
<protein>
    <recommendedName>
        <fullName evidence="3">DUF2267 domain-containing protein</fullName>
    </recommendedName>
</protein>
<evidence type="ECO:0000313" key="1">
    <source>
        <dbReference type="EMBL" id="RXJ66396.1"/>
    </source>
</evidence>
<evidence type="ECO:0008006" key="3">
    <source>
        <dbReference type="Google" id="ProtNLM"/>
    </source>
</evidence>